<protein>
    <recommendedName>
        <fullName evidence="1">WAP domain-containing protein</fullName>
    </recommendedName>
</protein>
<proteinExistence type="predicted"/>
<dbReference type="PROSITE" id="PS51390">
    <property type="entry name" value="WAP"/>
    <property type="match status" value="1"/>
</dbReference>
<dbReference type="Gene3D" id="4.10.75.10">
    <property type="entry name" value="Elafin-like"/>
    <property type="match status" value="2"/>
</dbReference>
<dbReference type="SMART" id="SM00217">
    <property type="entry name" value="WAP"/>
    <property type="match status" value="2"/>
</dbReference>
<reference evidence="2" key="2">
    <citation type="submission" date="2025-08" db="UniProtKB">
        <authorList>
            <consortium name="Ensembl"/>
        </authorList>
    </citation>
    <scope>IDENTIFICATION</scope>
</reference>
<dbReference type="Pfam" id="PF00095">
    <property type="entry name" value="WAP"/>
    <property type="match status" value="2"/>
</dbReference>
<dbReference type="Proteomes" id="UP000694680">
    <property type="component" value="Chromosome 7"/>
</dbReference>
<dbReference type="Ensembl" id="ENSGWIT00000004576.1">
    <property type="protein sequence ID" value="ENSGWIP00000004267.1"/>
    <property type="gene ID" value="ENSGWIG00000002288.1"/>
</dbReference>
<dbReference type="InterPro" id="IPR050514">
    <property type="entry name" value="WAP_four-disulfide_core"/>
</dbReference>
<dbReference type="AlphaFoldDB" id="A0A8C5G022"/>
<dbReference type="InterPro" id="IPR008197">
    <property type="entry name" value="WAP_dom"/>
</dbReference>
<name>A0A8C5G022_GOUWI</name>
<evidence type="ECO:0000313" key="3">
    <source>
        <dbReference type="Proteomes" id="UP000694680"/>
    </source>
</evidence>
<evidence type="ECO:0000259" key="1">
    <source>
        <dbReference type="PROSITE" id="PS51390"/>
    </source>
</evidence>
<dbReference type="PRINTS" id="PR00003">
    <property type="entry name" value="4DISULPHCORE"/>
</dbReference>
<dbReference type="GO" id="GO:0019731">
    <property type="term" value="P:antibacterial humoral response"/>
    <property type="evidence" value="ECO:0007669"/>
    <property type="project" value="TreeGrafter"/>
</dbReference>
<keyword evidence="3" id="KW-1185">Reference proteome</keyword>
<dbReference type="GO" id="GO:0045087">
    <property type="term" value="P:innate immune response"/>
    <property type="evidence" value="ECO:0007669"/>
    <property type="project" value="TreeGrafter"/>
</dbReference>
<dbReference type="InterPro" id="IPR036645">
    <property type="entry name" value="Elafin-like_sf"/>
</dbReference>
<dbReference type="PANTHER" id="PTHR19441">
    <property type="entry name" value="WHEY ACDIC PROTEIN WAP"/>
    <property type="match status" value="1"/>
</dbReference>
<accession>A0A8C5G022</accession>
<evidence type="ECO:0000313" key="2">
    <source>
        <dbReference type="Ensembl" id="ENSGWIP00000004267.1"/>
    </source>
</evidence>
<dbReference type="GO" id="GO:0004867">
    <property type="term" value="F:serine-type endopeptidase inhibitor activity"/>
    <property type="evidence" value="ECO:0007669"/>
    <property type="project" value="TreeGrafter"/>
</dbReference>
<dbReference type="PANTHER" id="PTHR19441:SF95">
    <property type="entry name" value="PERLWAPIN ISOFORM X1"/>
    <property type="match status" value="1"/>
</dbReference>
<reference evidence="2" key="3">
    <citation type="submission" date="2025-09" db="UniProtKB">
        <authorList>
            <consortium name="Ensembl"/>
        </authorList>
    </citation>
    <scope>IDENTIFICATION</scope>
</reference>
<dbReference type="GO" id="GO:0005615">
    <property type="term" value="C:extracellular space"/>
    <property type="evidence" value="ECO:0007669"/>
    <property type="project" value="TreeGrafter"/>
</dbReference>
<dbReference type="SUPFAM" id="SSF57256">
    <property type="entry name" value="Elafin-like"/>
    <property type="match status" value="2"/>
</dbReference>
<reference evidence="2" key="1">
    <citation type="submission" date="2020-06" db="EMBL/GenBank/DDBJ databases">
        <authorList>
            <consortium name="Wellcome Sanger Institute Data Sharing"/>
        </authorList>
    </citation>
    <scope>NUCLEOTIDE SEQUENCE [LARGE SCALE GENOMIC DNA]</scope>
</reference>
<organism evidence="2 3">
    <name type="scientific">Gouania willdenowi</name>
    <name type="common">Blunt-snouted clingfish</name>
    <name type="synonym">Lepadogaster willdenowi</name>
    <dbReference type="NCBI Taxonomy" id="441366"/>
    <lineage>
        <taxon>Eukaryota</taxon>
        <taxon>Metazoa</taxon>
        <taxon>Chordata</taxon>
        <taxon>Craniata</taxon>
        <taxon>Vertebrata</taxon>
        <taxon>Euteleostomi</taxon>
        <taxon>Actinopterygii</taxon>
        <taxon>Neopterygii</taxon>
        <taxon>Teleostei</taxon>
        <taxon>Neoteleostei</taxon>
        <taxon>Acanthomorphata</taxon>
        <taxon>Ovalentaria</taxon>
        <taxon>Blenniimorphae</taxon>
        <taxon>Blenniiformes</taxon>
        <taxon>Gobiesocoidei</taxon>
        <taxon>Gobiesocidae</taxon>
        <taxon>Gobiesocinae</taxon>
        <taxon>Gouania</taxon>
    </lineage>
</organism>
<feature type="domain" description="WAP" evidence="1">
    <location>
        <begin position="68"/>
        <end position="118"/>
    </location>
</feature>
<sequence>MFALKPSPDLVYALACVIPTTTALEMKSAATWDGPILSCPQPCATDEHCPNREKCCKIGCGTTCAPPVFDKAGKCPPVSWRPQISLAKCPDTCKNDHHCKDDEKCCLKGCGHTCVPPYIGKFA</sequence>